<name>A0ABV1IAY6_9FIRM</name>
<sequence length="89" mass="9228">MAFVAVLLAFALTFTSVSVPAEAATTSVKSITVKKVITVTVGQPVTGVKLSKTSLIVVKGKTAALKATVTPAKVSNKKTVYIFRFSVIG</sequence>
<dbReference type="EMBL" id="JBBNGJ010000006">
    <property type="protein sequence ID" value="MEQ2593048.1"/>
    <property type="molecule type" value="Genomic_DNA"/>
</dbReference>
<comment type="caution">
    <text evidence="3">The sequence shown here is derived from an EMBL/GenBank/DDBJ whole genome shotgun (WGS) entry which is preliminary data.</text>
</comment>
<keyword evidence="4" id="KW-1185">Reference proteome</keyword>
<feature type="domain" description="BIG2" evidence="2">
    <location>
        <begin position="44"/>
        <end position="81"/>
    </location>
</feature>
<evidence type="ECO:0000256" key="1">
    <source>
        <dbReference type="SAM" id="SignalP"/>
    </source>
</evidence>
<evidence type="ECO:0000259" key="2">
    <source>
        <dbReference type="Pfam" id="PF02368"/>
    </source>
</evidence>
<evidence type="ECO:0000313" key="3">
    <source>
        <dbReference type="EMBL" id="MEQ2593048.1"/>
    </source>
</evidence>
<organism evidence="3 4">
    <name type="scientific">Coprococcus aceti</name>
    <dbReference type="NCBI Taxonomy" id="2981786"/>
    <lineage>
        <taxon>Bacteria</taxon>
        <taxon>Bacillati</taxon>
        <taxon>Bacillota</taxon>
        <taxon>Clostridia</taxon>
        <taxon>Lachnospirales</taxon>
        <taxon>Lachnospiraceae</taxon>
        <taxon>Coprococcus</taxon>
    </lineage>
</organism>
<protein>
    <submittedName>
        <fullName evidence="3">Ig-like domain-containing protein</fullName>
    </submittedName>
</protein>
<proteinExistence type="predicted"/>
<gene>
    <name evidence="3" type="ORF">AAAU18_09035</name>
</gene>
<dbReference type="Pfam" id="PF02368">
    <property type="entry name" value="Big_2"/>
    <property type="match status" value="1"/>
</dbReference>
<keyword evidence="1" id="KW-0732">Signal</keyword>
<dbReference type="RefSeq" id="WP_015534715.1">
    <property type="nucleotide sequence ID" value="NZ_JBBNGJ010000006.1"/>
</dbReference>
<dbReference type="InterPro" id="IPR003343">
    <property type="entry name" value="Big_2"/>
</dbReference>
<dbReference type="Proteomes" id="UP001494672">
    <property type="component" value="Unassembled WGS sequence"/>
</dbReference>
<feature type="signal peptide" evidence="1">
    <location>
        <begin position="1"/>
        <end position="23"/>
    </location>
</feature>
<accession>A0ABV1IAY6</accession>
<dbReference type="Gene3D" id="2.60.40.1080">
    <property type="match status" value="1"/>
</dbReference>
<evidence type="ECO:0000313" key="4">
    <source>
        <dbReference type="Proteomes" id="UP001494672"/>
    </source>
</evidence>
<feature type="chain" id="PRO_5045295317" evidence="1">
    <location>
        <begin position="24"/>
        <end position="89"/>
    </location>
</feature>
<reference evidence="3 4" key="1">
    <citation type="submission" date="2024-04" db="EMBL/GenBank/DDBJ databases">
        <title>Human intestinal bacterial collection.</title>
        <authorList>
            <person name="Pauvert C."/>
            <person name="Hitch T.C.A."/>
            <person name="Clavel T."/>
        </authorList>
    </citation>
    <scope>NUCLEOTIDE SEQUENCE [LARGE SCALE GENOMIC DNA]</scope>
    <source>
        <strain evidence="3 4">CLA-AA-H181</strain>
    </source>
</reference>